<dbReference type="EMBL" id="NILC01000007">
    <property type="protein sequence ID" value="TWL32517.1"/>
    <property type="molecule type" value="Genomic_DNA"/>
</dbReference>
<comment type="caution">
    <text evidence="1">The sequence shown here is derived from an EMBL/GenBank/DDBJ whole genome shotgun (WGS) entry which is preliminary data.</text>
</comment>
<name>A0A8B5YHR0_BACLI</name>
<protein>
    <submittedName>
        <fullName evidence="1">Uncharacterized protein</fullName>
    </submittedName>
</protein>
<gene>
    <name evidence="1" type="ORF">CHCC16736_2100</name>
</gene>
<evidence type="ECO:0000313" key="2">
    <source>
        <dbReference type="Proteomes" id="UP000435910"/>
    </source>
</evidence>
<dbReference type="AlphaFoldDB" id="A0A8B5YHR0"/>
<dbReference type="Proteomes" id="UP000435910">
    <property type="component" value="Unassembled WGS sequence"/>
</dbReference>
<evidence type="ECO:0000313" key="1">
    <source>
        <dbReference type="EMBL" id="TWL32517.1"/>
    </source>
</evidence>
<sequence>MNKFLSFLYFNKKRIGRLLFLSFCFLKEICFVYFSTKRNSFFILEKREETLK</sequence>
<organism evidence="1 2">
    <name type="scientific">Bacillus licheniformis</name>
    <dbReference type="NCBI Taxonomy" id="1402"/>
    <lineage>
        <taxon>Bacteria</taxon>
        <taxon>Bacillati</taxon>
        <taxon>Bacillota</taxon>
        <taxon>Bacilli</taxon>
        <taxon>Bacillales</taxon>
        <taxon>Bacillaceae</taxon>
        <taxon>Bacillus</taxon>
    </lineage>
</organism>
<reference evidence="1 2" key="1">
    <citation type="submission" date="2019-06" db="EMBL/GenBank/DDBJ databases">
        <title>Genome sequence analysis of &gt;100 Bacillus licheniformis strains suggests intrinsic resistance to this species.</title>
        <authorList>
            <person name="Wels M."/>
            <person name="Siezen R.J."/>
            <person name="Johansen E."/>
            <person name="Stuer-Lauridsen B."/>
            <person name="Bjerre K."/>
            <person name="Nielsen B.K.K."/>
        </authorList>
    </citation>
    <scope>NUCLEOTIDE SEQUENCE [LARGE SCALE GENOMIC DNA]</scope>
    <source>
        <strain evidence="1 2">BAC-16736</strain>
    </source>
</reference>
<accession>A0A8B5YHR0</accession>
<proteinExistence type="predicted"/>